<dbReference type="EMBL" id="JACXVP010000008">
    <property type="protein sequence ID" value="KAG5589065.1"/>
    <property type="molecule type" value="Genomic_DNA"/>
</dbReference>
<dbReference type="Pfam" id="PF00657">
    <property type="entry name" value="Lipase_GDSL"/>
    <property type="match status" value="1"/>
</dbReference>
<dbReference type="PANTHER" id="PTHR22835">
    <property type="entry name" value="ZINC FINGER FYVE DOMAIN CONTAINING PROTEIN"/>
    <property type="match status" value="1"/>
</dbReference>
<dbReference type="InterPro" id="IPR001087">
    <property type="entry name" value="GDSL"/>
</dbReference>
<dbReference type="PANTHER" id="PTHR22835:SF517">
    <property type="entry name" value="GDSL-LIKE LIPASE_ACYLHYDROLASE FAMILY PROTEIN, EXPRESSED"/>
    <property type="match status" value="1"/>
</dbReference>
<evidence type="ECO:0000256" key="1">
    <source>
        <dbReference type="ARBA" id="ARBA00008668"/>
    </source>
</evidence>
<dbReference type="GO" id="GO:0016788">
    <property type="term" value="F:hydrolase activity, acting on ester bonds"/>
    <property type="evidence" value="ECO:0007669"/>
    <property type="project" value="InterPro"/>
</dbReference>
<dbReference type="InterPro" id="IPR036514">
    <property type="entry name" value="SGNH_hydro_sf"/>
</dbReference>
<evidence type="ECO:0000313" key="3">
    <source>
        <dbReference type="EMBL" id="KAG5589065.1"/>
    </source>
</evidence>
<accession>A0A9J5XLD1</accession>
<gene>
    <name evidence="3" type="ORF">H5410_039579</name>
</gene>
<evidence type="ECO:0000313" key="4">
    <source>
        <dbReference type="Proteomes" id="UP000824120"/>
    </source>
</evidence>
<comment type="similarity">
    <text evidence="1">Belongs to the 'GDSL' lipolytic enzyme family.</text>
</comment>
<organism evidence="3 4">
    <name type="scientific">Solanum commersonii</name>
    <name type="common">Commerson's wild potato</name>
    <name type="synonym">Commerson's nightshade</name>
    <dbReference type="NCBI Taxonomy" id="4109"/>
    <lineage>
        <taxon>Eukaryota</taxon>
        <taxon>Viridiplantae</taxon>
        <taxon>Streptophyta</taxon>
        <taxon>Embryophyta</taxon>
        <taxon>Tracheophyta</taxon>
        <taxon>Spermatophyta</taxon>
        <taxon>Magnoliopsida</taxon>
        <taxon>eudicotyledons</taxon>
        <taxon>Gunneridae</taxon>
        <taxon>Pentapetalae</taxon>
        <taxon>asterids</taxon>
        <taxon>lamiids</taxon>
        <taxon>Solanales</taxon>
        <taxon>Solanaceae</taxon>
        <taxon>Solanoideae</taxon>
        <taxon>Solaneae</taxon>
        <taxon>Solanum</taxon>
    </lineage>
</organism>
<name>A0A9J5XLD1_SOLCO</name>
<dbReference type="Gene3D" id="3.40.50.1110">
    <property type="entry name" value="SGNH hydrolase"/>
    <property type="match status" value="1"/>
</dbReference>
<proteinExistence type="inferred from homology"/>
<dbReference type="Proteomes" id="UP000824120">
    <property type="component" value="Chromosome 8"/>
</dbReference>
<dbReference type="OrthoDB" id="1600564at2759"/>
<sequence length="193" mass="21901">MMYGLSQGKTMEELRRLVPDVVQTIIHGVKRVIGFGATRIVVPGTFPKGCGPASLTQFMTNDSSSYDEYHCLKDLNNLAIFYNDHLQQAIDEMKKEYTNITLVYSNYYNAYMWFLQNAVTLGFDKNSLQKACCGIGGDYNYDKSRKCGSPGVPVCDDPSTHFNWDGLHLTQAAYSWLTRWLIDDMLPKLNCHV</sequence>
<keyword evidence="2" id="KW-0325">Glycoprotein</keyword>
<reference evidence="3 4" key="1">
    <citation type="submission" date="2020-09" db="EMBL/GenBank/DDBJ databases">
        <title>De no assembly of potato wild relative species, Solanum commersonii.</title>
        <authorList>
            <person name="Cho K."/>
        </authorList>
    </citation>
    <scope>NUCLEOTIDE SEQUENCE [LARGE SCALE GENOMIC DNA]</scope>
    <source>
        <strain evidence="3">LZ3.2</strain>
        <tissue evidence="3">Leaf</tissue>
    </source>
</reference>
<evidence type="ECO:0008006" key="5">
    <source>
        <dbReference type="Google" id="ProtNLM"/>
    </source>
</evidence>
<keyword evidence="4" id="KW-1185">Reference proteome</keyword>
<protein>
    <recommendedName>
        <fullName evidence="5">Alpha-L-fucosidase 2</fullName>
    </recommendedName>
</protein>
<evidence type="ECO:0000256" key="2">
    <source>
        <dbReference type="ARBA" id="ARBA00023180"/>
    </source>
</evidence>
<comment type="caution">
    <text evidence="3">The sequence shown here is derived from an EMBL/GenBank/DDBJ whole genome shotgun (WGS) entry which is preliminary data.</text>
</comment>
<dbReference type="AlphaFoldDB" id="A0A9J5XLD1"/>